<sequence>GPTSAPILFPVTEEDPILCSFSRCLKADVLSVWRRSQRQGRRELWLFWWGDDPNFADLIHHELAAEDDGLWENGLSYECRTLLFKAIHNLLERCLMNRSFVRIGKWFVKPYEKDEKPINKSEHLSCAFTFFLHGESNVCTSVEINQHQPVYHLTEEHLTLAQQASSPFQVILSPFGLNGTLTGQSFKMSDPPTQKLIEEWNQFYPISPRAKEGVSEDKVEDMDWEDDSLASVEVLVGGVRMVYPACLVLVPQSDIPVVAPVGSSHCTAVYPGGHQVPASQREPAMSLVTLTPPTSPEEAQTVDSHSAQKWVKMPSSSDAFSVDRTSHHGGKIPRRLASQVVERVWQECNINRAQNKRKFSAATNGTCEEELTEKVAAWDFVEASHRSYCSCSRYKSVKQRTGSTPGQTQSAGQPTQPPTKHKAGGEKPEKGDKQQKRPQTPFHHRSLTSDDSSMETETTAGQRLAIRSQDGGRFPSIRSADVTTIQKAPQLHSGGVSAGPSEQANSPQPPPLSPHPCERSEESGEGMKNPSTPNSQHFYQPPPEPCLVGVKGGGEEPGGPEGLNQHFHPHHPHSHPGASTYSEPPEPTVYVGAAVNLEEDSSHAPWRLFNLPRRKEAELPTPLLPGDKLRDEASASQDNLVSITEVMSTSKCPLKVSEERLQMYRARRNQYLSAAITDGDHEPEVDPYAFEEGDVKFTFSNKKDKAGGEREPGKKHKGEDGGAGPSDDAQRAAAHNRMASTSLIHETDLVVSINDLDNLFNSDEDDLALTILTAHCSYSQHVTCDADSQGPQPGSRRPVNGTDEKFGSKEPKPSTLDPVSCISSADLHQMFPTPPSLEQHIMGYSPMNMCSKEYGSMDPNSGMTTLDGTSSLGGHFKIEVEESFCSPKPSEIKDYSFVYKPELCQAFVGCSMFAPLKTLPSQCLQPIKIPEDCIYRPSWTMGREMLNPVPVMTFLNKDSAKTGKGGLCSEVTSPVWAAPWTRTTARPTPLRHTRPSCPTVLHQVTVALASCLHQPPRVSLPPLHARHAPTPRTPRGPSSVQGSLKYENSDLYSPASTPSTCRPLNSVEPATVPSIPEAHSLYVTLILSESVMNLFKDCNFDSCCICVCNMNIKGADVGVYLSDPIGEAQEPCGCGFSAVVNRRYGNGSGLFLEDELDIIGRGSDVSREAEKRFEELRLSSLEKTGVGRGDRIPDELILLLQDQCTNPFSPISTLEHDIVTRGPSGAPVPPCVRVEERDYHSDCYMALEHGRQFMDNMSGGKVDEALVKSTCLHHWAKQSASPLLIPSSAVDVSALCSQDVLRVLMSLQPVLQDAIQKKRTVRSWGVQGPLTWQQFHKMAGRGSYGTDESPEPLLPMPTFPWWVMSMTFLVGYEYDFVVLSPFGLPYWEKLLLDPFGSQRDIGYLVVCPDNEALLSGAKSFFRDLTAVYESCRLGQHRPISKGYPDGIVLVGGSGAKNLMDQPVSDWFLKAASGNNDAFTKLKLYAQVCRHNLAPYLASQPLDSSLLTQPSPSPSSSQSSSTQLSSSASSSVGQQGSVNAAGSSVPNNNSSSNSGSANGPASSNSLVTSSGQPGSGMPSAKPSSFPPFGSMGSQGQGGGPQSGQLGQQAGTQSTSTSGDNSSSQAQGLTEPPESTLEREKVGVPTDGESHAITYPPAIVVYIVDPFSYEEADSGPGPVPAHSSVWTLGLLRCYLEMLQFLPPHIRNSISVQIVPCQYLLQPVRGEDRHIYAQHLKSLAFSVFAQCRRPLPTSTNVKSLTGFGPGLAIDTALKSPERPECLRLYTPPFILAPVKDKQTELGETFGEASQKYNVLFVGYCLSHDQRWLLATCTDLYGELLETCIINIDVPNRARRKKGSVRRLGLQKLWDWCLGLVQMTSVPWRVVIGRLGRIGHGELKDWSILLSRRNLQSLSRRLKEMCRMCGISASDTPSILSVCLVAMEPQGSFIIMPDSVSTGSVFGRSTTLNMQTSQLSTPQDTSCTHILVFPTSAFVQVASSNYTNIDPNIDILNATTDGSDAIGIFDLLDQENELVDPDIINISPTTSPVHSPGSHYHHGGDGSKGQSTDRMESHEEVPNLLQQPLALGYFVSTAKAGPLPDWFWSACPQAQNQCPLFLKASLHLHVSSVQSDELLHSKHSHPLDSNQTSDVLRFSCTEMADSAGLQFVSSYAFEAMQKVDVVRLAALSDPELRLLLPCLVRMALCAPADQSQSWAQDKKLILRLLSGVEAVNSIVALLSVDFHALEQDARKEQQLRHKAGGSNGESILVSQLQHGLTLEFEHSDPLRRLRLTLSELLAIMNKVADSNGEFFLKSSELFESPVYLEEVADVLCILQAELPSLLPIVDVAEALLHVRNGDWFLCLLVANVPDSFNEVCRGLIKNGERQDEESVGGRRRTEALRQLCQMNPSQALNIRAMVVEECHLPGLGVALTLDYKPDTADEAVSPLVSYISGLLLGTNSKVRTWFSMFIRNGQQRKRESSSVLWQMRRQLLLELVAILPRSRSTHMPNDGDMEVEGGSGYSGLREEHVVKASALLRLYCALMGIAGLRPTDEEAEQLLQLMTSRPPATPAGVRFVSLSFCKLLAFPTLVSTPEQEQLMVMWLSWMIKEEEYFESAAGVSASFGEMLLLVAMYFHSNQLSSIIELVCSTLGMKIAIKPSSLSKMKTIFTQEIFTEQVVTAHAVRVAVTNNLSANITGFLPIHCIYQLLRSRAFTKHKVSIKDWIYRQLCETTTPIHTQLIPLIDAYINSILTPASKANPEATNQPITEQEILNVFQSSAGQGEGSRGGRQRYSITTQLLILYYILSYEENLLASTKQLALMQKKPKSYSAALMDQIPIKYLVTQAQGLQQELGGLHSALLRLLATNYPHLCLVEDWVCEEEVTGTLPLLRRMMLPSNTCRYTQSQLHQGEEGGNKGLIDAGRKVQPAFQKLPSSSPRLMRILEHLTLLSPGDLIPYAEALTASMALLLEPAVPRRILQTLNKLWMGLNTVMPRRLWVMTVNALQPSAKLLRQQKHTQNDLMVDPLIVLRCDQRVYRCPPLMDIVLHMLNGYLLASKAYLHCHLKETADFDRQSQTVSNLGVPGQPDTPEVTREELKNALLAAQDSAAVQILLEVCLPTSEEQQLGANTESLLRSIRGPLPGKSKQGSLGPRARVGIDDAEPEGGLLSDLREVQCLICCLLHQMFIADPNIAKLVHFQGYPQALLPLTVAGIPSIHICLDFIPELLAQPQLEKQIFAIQLLSYLCTQYALPKSLSVARLAISVMGTLLTVLTRAKRFSFFMPILPCLVAFCQAFPPLYDDVAALLVQVGQVCASDVATKARDIDPLIARLQYLKEKPQGAVAPGGGSSKLTLPQRTAEELGGADPDVQLCYCVEATFMDIISSTLHSL</sequence>
<organism evidence="1 2">
    <name type="scientific">Scortum barcoo</name>
    <name type="common">barcoo grunter</name>
    <dbReference type="NCBI Taxonomy" id="214431"/>
    <lineage>
        <taxon>Eukaryota</taxon>
        <taxon>Metazoa</taxon>
        <taxon>Chordata</taxon>
        <taxon>Craniata</taxon>
        <taxon>Vertebrata</taxon>
        <taxon>Euteleostomi</taxon>
        <taxon>Actinopterygii</taxon>
        <taxon>Neopterygii</taxon>
        <taxon>Teleostei</taxon>
        <taxon>Neoteleostei</taxon>
        <taxon>Acanthomorphata</taxon>
        <taxon>Eupercaria</taxon>
        <taxon>Centrarchiformes</taxon>
        <taxon>Terapontoidei</taxon>
        <taxon>Terapontidae</taxon>
        <taxon>Scortum</taxon>
    </lineage>
</organism>
<evidence type="ECO:0000313" key="2">
    <source>
        <dbReference type="Proteomes" id="UP000831701"/>
    </source>
</evidence>
<keyword evidence="2" id="KW-1185">Reference proteome</keyword>
<dbReference type="Proteomes" id="UP000831701">
    <property type="component" value="Chromosome 4"/>
</dbReference>
<gene>
    <name evidence="1" type="ORF">L3Q82_022033</name>
</gene>
<feature type="non-terminal residue" evidence="1">
    <location>
        <position position="1"/>
    </location>
</feature>
<reference evidence="1" key="1">
    <citation type="submission" date="2022-04" db="EMBL/GenBank/DDBJ databases">
        <title>Jade perch genome.</title>
        <authorList>
            <person name="Chao B."/>
        </authorList>
    </citation>
    <scope>NUCLEOTIDE SEQUENCE</scope>
    <source>
        <strain evidence="1">CB-2022</strain>
    </source>
</reference>
<evidence type="ECO:0000313" key="1">
    <source>
        <dbReference type="EMBL" id="KAI3373432.1"/>
    </source>
</evidence>
<dbReference type="EMBL" id="CM041534">
    <property type="protein sequence ID" value="KAI3373432.1"/>
    <property type="molecule type" value="Genomic_DNA"/>
</dbReference>
<name>A0ACB8X1I8_9TELE</name>
<comment type="caution">
    <text evidence="1">The sequence shown here is derived from an EMBL/GenBank/DDBJ whole genome shotgun (WGS) entry which is preliminary data.</text>
</comment>
<proteinExistence type="predicted"/>
<protein>
    <submittedName>
        <fullName evidence="1">Uncharacterized protein</fullName>
    </submittedName>
</protein>
<accession>A0ACB8X1I8</accession>